<feature type="region of interest" description="Disordered" evidence="1">
    <location>
        <begin position="33"/>
        <end position="74"/>
    </location>
</feature>
<keyword evidence="3" id="KW-1185">Reference proteome</keyword>
<feature type="region of interest" description="Disordered" evidence="1">
    <location>
        <begin position="92"/>
        <end position="177"/>
    </location>
</feature>
<evidence type="ECO:0000313" key="3">
    <source>
        <dbReference type="Proteomes" id="UP001605036"/>
    </source>
</evidence>
<accession>A0ABD1YWM4</accession>
<feature type="region of interest" description="Disordered" evidence="1">
    <location>
        <begin position="193"/>
        <end position="230"/>
    </location>
</feature>
<name>A0ABD1YWM4_9MARC</name>
<evidence type="ECO:0000256" key="1">
    <source>
        <dbReference type="SAM" id="MobiDB-lite"/>
    </source>
</evidence>
<reference evidence="2 3" key="1">
    <citation type="submission" date="2024-09" db="EMBL/GenBank/DDBJ databases">
        <title>Chromosome-scale assembly of Riccia fluitans.</title>
        <authorList>
            <person name="Paukszto L."/>
            <person name="Sawicki J."/>
            <person name="Karawczyk K."/>
            <person name="Piernik-Szablinska J."/>
            <person name="Szczecinska M."/>
            <person name="Mazdziarz M."/>
        </authorList>
    </citation>
    <scope>NUCLEOTIDE SEQUENCE [LARGE SCALE GENOMIC DNA]</scope>
    <source>
        <strain evidence="2">Rf_01</strain>
        <tissue evidence="2">Aerial parts of the thallus</tissue>
    </source>
</reference>
<proteinExistence type="predicted"/>
<sequence>MRSFSARGFSFSKLRKLSTANVSPNKKQEILALEENSLASEPNPSDGYDRPSYIEENPYGSSDEDTSPGPVLDRFDQNYLESRANLLAYGKQMKRDHGIPPLSPPPAFLAHTKRDEGGILSLSPPPAYPAEEVVESESSPKDNQRNSKQGVSWLSRVRRSPRNEDDGSKSRRKLLSPRRAKFYDRLERGLDIPNLKPLPYVPGNPEVAVPLDHDTPDDEHEKDDIDKGINPSASEEYQTFQPEAHRARSTLPAVQNILDMVFGVDESVHPPPPLGLGFTSGGLVTTATMPWPQVPLPTAILDGVHLMVTHP</sequence>
<protein>
    <submittedName>
        <fullName evidence="2">Uncharacterized protein</fullName>
    </submittedName>
</protein>
<dbReference type="EMBL" id="JBHFFA010000003">
    <property type="protein sequence ID" value="KAL2634928.1"/>
    <property type="molecule type" value="Genomic_DNA"/>
</dbReference>
<organism evidence="2 3">
    <name type="scientific">Riccia fluitans</name>
    <dbReference type="NCBI Taxonomy" id="41844"/>
    <lineage>
        <taxon>Eukaryota</taxon>
        <taxon>Viridiplantae</taxon>
        <taxon>Streptophyta</taxon>
        <taxon>Embryophyta</taxon>
        <taxon>Marchantiophyta</taxon>
        <taxon>Marchantiopsida</taxon>
        <taxon>Marchantiidae</taxon>
        <taxon>Marchantiales</taxon>
        <taxon>Ricciaceae</taxon>
        <taxon>Riccia</taxon>
    </lineage>
</organism>
<comment type="caution">
    <text evidence="2">The sequence shown here is derived from an EMBL/GenBank/DDBJ whole genome shotgun (WGS) entry which is preliminary data.</text>
</comment>
<evidence type="ECO:0000313" key="2">
    <source>
        <dbReference type="EMBL" id="KAL2634928.1"/>
    </source>
</evidence>
<dbReference type="AlphaFoldDB" id="A0ABD1YWM4"/>
<dbReference type="Proteomes" id="UP001605036">
    <property type="component" value="Unassembled WGS sequence"/>
</dbReference>
<gene>
    <name evidence="2" type="ORF">R1flu_006407</name>
</gene>